<organism evidence="1 2">
    <name type="scientific">Eretmocerus hayati</name>
    <dbReference type="NCBI Taxonomy" id="131215"/>
    <lineage>
        <taxon>Eukaryota</taxon>
        <taxon>Metazoa</taxon>
        <taxon>Ecdysozoa</taxon>
        <taxon>Arthropoda</taxon>
        <taxon>Hexapoda</taxon>
        <taxon>Insecta</taxon>
        <taxon>Pterygota</taxon>
        <taxon>Neoptera</taxon>
        <taxon>Endopterygota</taxon>
        <taxon>Hymenoptera</taxon>
        <taxon>Apocrita</taxon>
        <taxon>Proctotrupomorpha</taxon>
        <taxon>Chalcidoidea</taxon>
        <taxon>Aphelinidae</taxon>
        <taxon>Aphelininae</taxon>
        <taxon>Eretmocerus</taxon>
    </lineage>
</organism>
<proteinExistence type="predicted"/>
<accession>A0ACC2NU55</accession>
<name>A0ACC2NU55_9HYME</name>
<sequence>MFFCNYCVHSTCSLKEHLQHRLNHRHITKYLHCGYQHCKSIYRTQLQLKCHLEKAHNVGFRLENPRSCHAANCYGKYVCKVQICKKQFDKLSELLSHLTSHLKKNQMIQCPMRGCIKKYKVLASFRSHLTRAHRNDYKCLETDDVSLPKDASSSIGASSSINTHNDKSEDIPSAEPSDNRNENDAPTPSQPKSINPKRSKQDYETMTSEYVRRVAQFYMKLECEKMVPAATVDHVASEFPSLHNEVQELLKSRLFENLSLENIPHSRINEIYDEVFSNDPIIESHEKLKTRYLREQFYKEEFDHVQPQYIPIDKKKKTFFAYIPIINTLDYMKRDKSIEKELNDPGRPYIKGVLQDFRDGQIFKENTYFRENPDAYEIILYEDEFEVVSPIGPAKKKHKLLAVYMNVGQLPDHLRSHTSTMKLVALCKAEDFKHDIVYGKIVEDLQKLESGVEVGDRIIKGSVPYICGDNLGSHEAGGFVENFSRSKFFCRFCLITRDEFEKPGGAIKDYEWRTVESYNEAVKKIKKKDYQGIKFDSKFNNLKHFHVSKGLPPCLGHDLFEGIVAYDLQLFIDYFVERDWITYDDLNNLIGKFPFSSEDKQDQPCPVSSTKDRLTGGACQIWNFLRLFPLLVMDKVQNVDDEVWMCVLLLTEIVEIVCAPSIHESFLPYLNDLIHLYLVKRETLFPNSKLRPKHHYLKHYPYLIYLYGPLIKVWTMRFESKHRYFKRMIRIYLNFKNIVKTCAERHELYQTYVRLGADVRPMLDTGDTNKFDSSLYHQDIVLAVRRSIKSQNIDECSRLNFKGTEYRKGHILSLRQDGYQDLVVFGRICLILASDDAEIFFVLEILRSDFLPSLRAYEIGSRLNFECVSLTSLKNFKPMQQYQWMNKTLISPKYGFVAEKISP</sequence>
<evidence type="ECO:0000313" key="2">
    <source>
        <dbReference type="Proteomes" id="UP001239111"/>
    </source>
</evidence>
<protein>
    <submittedName>
        <fullName evidence="1">Uncharacterized protein</fullName>
    </submittedName>
</protein>
<keyword evidence="2" id="KW-1185">Reference proteome</keyword>
<reference evidence="1" key="1">
    <citation type="submission" date="2023-04" db="EMBL/GenBank/DDBJ databases">
        <title>A chromosome-level genome assembly of the parasitoid wasp Eretmocerus hayati.</title>
        <authorList>
            <person name="Zhong Y."/>
            <person name="Liu S."/>
            <person name="Liu Y."/>
        </authorList>
    </citation>
    <scope>NUCLEOTIDE SEQUENCE</scope>
    <source>
        <strain evidence="1">ZJU_SS_LIU_2023</strain>
    </source>
</reference>
<dbReference type="Proteomes" id="UP001239111">
    <property type="component" value="Chromosome 2"/>
</dbReference>
<dbReference type="EMBL" id="CM056742">
    <property type="protein sequence ID" value="KAJ8674739.1"/>
    <property type="molecule type" value="Genomic_DNA"/>
</dbReference>
<gene>
    <name evidence="1" type="ORF">QAD02_010525</name>
</gene>
<comment type="caution">
    <text evidence="1">The sequence shown here is derived from an EMBL/GenBank/DDBJ whole genome shotgun (WGS) entry which is preliminary data.</text>
</comment>
<evidence type="ECO:0000313" key="1">
    <source>
        <dbReference type="EMBL" id="KAJ8674739.1"/>
    </source>
</evidence>